<dbReference type="InterPro" id="IPR021109">
    <property type="entry name" value="Peptidase_aspartic_dom_sf"/>
</dbReference>
<dbReference type="PANTHER" id="PTHR33067">
    <property type="entry name" value="RNA-DIRECTED DNA POLYMERASE-RELATED"/>
    <property type="match status" value="1"/>
</dbReference>
<dbReference type="OrthoDB" id="674712at2759"/>
<gene>
    <name evidence="1" type="ORF">SI7747_15018461</name>
    <name evidence="2" type="ORF">SI8410_15019897</name>
</gene>
<proteinExistence type="predicted"/>
<dbReference type="EMBL" id="LR743602">
    <property type="protein sequence ID" value="CAA2632884.1"/>
    <property type="molecule type" value="Genomic_DNA"/>
</dbReference>
<reference evidence="1" key="1">
    <citation type="submission" date="2019-12" db="EMBL/GenBank/DDBJ databases">
        <authorList>
            <person name="Scholz U."/>
            <person name="Mascher M."/>
            <person name="Fiebig A."/>
        </authorList>
    </citation>
    <scope>NUCLEOTIDE SEQUENCE</scope>
</reference>
<evidence type="ECO:0000313" key="2">
    <source>
        <dbReference type="EMBL" id="CAA7409219.1"/>
    </source>
</evidence>
<dbReference type="EMBL" id="LR746278">
    <property type="protein sequence ID" value="CAA7409219.1"/>
    <property type="molecule type" value="Genomic_DNA"/>
</dbReference>
<dbReference type="PANTHER" id="PTHR33067:SF9">
    <property type="entry name" value="RNA-DIRECTED DNA POLYMERASE"/>
    <property type="match status" value="1"/>
</dbReference>
<organism evidence="1">
    <name type="scientific">Spirodela intermedia</name>
    <name type="common">Intermediate duckweed</name>
    <dbReference type="NCBI Taxonomy" id="51605"/>
    <lineage>
        <taxon>Eukaryota</taxon>
        <taxon>Viridiplantae</taxon>
        <taxon>Streptophyta</taxon>
        <taxon>Embryophyta</taxon>
        <taxon>Tracheophyta</taxon>
        <taxon>Spermatophyta</taxon>
        <taxon>Magnoliopsida</taxon>
        <taxon>Liliopsida</taxon>
        <taxon>Araceae</taxon>
        <taxon>Lemnoideae</taxon>
        <taxon>Spirodela</taxon>
    </lineage>
</organism>
<evidence type="ECO:0000313" key="3">
    <source>
        <dbReference type="Proteomes" id="UP000663760"/>
    </source>
</evidence>
<evidence type="ECO:0000313" key="1">
    <source>
        <dbReference type="EMBL" id="CAA2632884.1"/>
    </source>
</evidence>
<sequence>MEIFEQVHISISLIYAIKHILAYAKNLKELCTPCRSPQKIALFEEANVIISHSLPRKCKDIGASLISCKVGETLFRNVLLDLGASVNLLSLAVFENFELGELKPTLVKLQLVDRSIKTPRGFLEDVIIHVKGCTYLVDFLILDIPTLDNLTHAPIILGCSFLAIAKANIDCKNTIINMKSEGQNISLNAFKSSRFPHEDNDNYEDIDVIDSCIEEMNYV</sequence>
<dbReference type="AlphaFoldDB" id="A0A7I8JR51"/>
<dbReference type="Gene3D" id="2.40.70.10">
    <property type="entry name" value="Acid Proteases"/>
    <property type="match status" value="1"/>
</dbReference>
<protein>
    <submittedName>
        <fullName evidence="1">Uncharacterized protein</fullName>
    </submittedName>
</protein>
<dbReference type="CDD" id="cd00303">
    <property type="entry name" value="retropepsin_like"/>
    <property type="match status" value="1"/>
</dbReference>
<accession>A0A7I8JR51</accession>
<dbReference type="Pfam" id="PF08284">
    <property type="entry name" value="RVP_2"/>
    <property type="match status" value="1"/>
</dbReference>
<name>A0A7I8JR51_SPIIN</name>
<keyword evidence="3" id="KW-1185">Reference proteome</keyword>
<dbReference type="Proteomes" id="UP000663760">
    <property type="component" value="Chromosome 15"/>
</dbReference>